<organism evidence="2 3">
    <name type="scientific">Chelonia mydas</name>
    <name type="common">Green sea-turtle</name>
    <name type="synonym">Chelonia agassizi</name>
    <dbReference type="NCBI Taxonomy" id="8469"/>
    <lineage>
        <taxon>Eukaryota</taxon>
        <taxon>Metazoa</taxon>
        <taxon>Chordata</taxon>
        <taxon>Craniata</taxon>
        <taxon>Vertebrata</taxon>
        <taxon>Euteleostomi</taxon>
        <taxon>Archelosauria</taxon>
        <taxon>Testudinata</taxon>
        <taxon>Testudines</taxon>
        <taxon>Cryptodira</taxon>
        <taxon>Durocryptodira</taxon>
        <taxon>Americhelydia</taxon>
        <taxon>Chelonioidea</taxon>
        <taxon>Cheloniidae</taxon>
        <taxon>Chelonia</taxon>
    </lineage>
</organism>
<proteinExistence type="predicted"/>
<dbReference type="AlphaFoldDB" id="M7BWN9"/>
<gene>
    <name evidence="2" type="ORF">UY3_00496</name>
</gene>
<accession>M7BWN9</accession>
<evidence type="ECO:0000256" key="1">
    <source>
        <dbReference type="SAM" id="MobiDB-lite"/>
    </source>
</evidence>
<protein>
    <submittedName>
        <fullName evidence="2">Uncharacterized protein</fullName>
    </submittedName>
</protein>
<evidence type="ECO:0000313" key="2">
    <source>
        <dbReference type="EMBL" id="EMP42251.1"/>
    </source>
</evidence>
<feature type="region of interest" description="Disordered" evidence="1">
    <location>
        <begin position="1"/>
        <end position="25"/>
    </location>
</feature>
<sequence length="113" mass="12532">MRQSGDLQLETTRTGSWVGTDQRRQRGARAEQWMLAVSQVTAELNESLGDITRKEDLEGWTQKMECEFDEKEDAGEKGPATKTVRACGHCQSKCLSLGITAVQPQTGQEALDM</sequence>
<dbReference type="EMBL" id="KB476412">
    <property type="protein sequence ID" value="EMP42251.1"/>
    <property type="molecule type" value="Genomic_DNA"/>
</dbReference>
<dbReference type="Proteomes" id="UP000031443">
    <property type="component" value="Unassembled WGS sequence"/>
</dbReference>
<evidence type="ECO:0000313" key="3">
    <source>
        <dbReference type="Proteomes" id="UP000031443"/>
    </source>
</evidence>
<keyword evidence="3" id="KW-1185">Reference proteome</keyword>
<name>M7BWN9_CHEMY</name>
<feature type="compositionally biased region" description="Polar residues" evidence="1">
    <location>
        <begin position="1"/>
        <end position="19"/>
    </location>
</feature>
<reference evidence="3" key="1">
    <citation type="journal article" date="2013" name="Nat. Genet.">
        <title>The draft genomes of soft-shell turtle and green sea turtle yield insights into the development and evolution of the turtle-specific body plan.</title>
        <authorList>
            <person name="Wang Z."/>
            <person name="Pascual-Anaya J."/>
            <person name="Zadissa A."/>
            <person name="Li W."/>
            <person name="Niimura Y."/>
            <person name="Huang Z."/>
            <person name="Li C."/>
            <person name="White S."/>
            <person name="Xiong Z."/>
            <person name="Fang D."/>
            <person name="Wang B."/>
            <person name="Ming Y."/>
            <person name="Chen Y."/>
            <person name="Zheng Y."/>
            <person name="Kuraku S."/>
            <person name="Pignatelli M."/>
            <person name="Herrero J."/>
            <person name="Beal K."/>
            <person name="Nozawa M."/>
            <person name="Li Q."/>
            <person name="Wang J."/>
            <person name="Zhang H."/>
            <person name="Yu L."/>
            <person name="Shigenobu S."/>
            <person name="Wang J."/>
            <person name="Liu J."/>
            <person name="Flicek P."/>
            <person name="Searle S."/>
            <person name="Wang J."/>
            <person name="Kuratani S."/>
            <person name="Yin Y."/>
            <person name="Aken B."/>
            <person name="Zhang G."/>
            <person name="Irie N."/>
        </authorList>
    </citation>
    <scope>NUCLEOTIDE SEQUENCE [LARGE SCALE GENOMIC DNA]</scope>
</reference>